<evidence type="ECO:0000259" key="2">
    <source>
        <dbReference type="Pfam" id="PF00078"/>
    </source>
</evidence>
<feature type="region of interest" description="Disordered" evidence="1">
    <location>
        <begin position="56"/>
        <end position="114"/>
    </location>
</feature>
<evidence type="ECO:0000313" key="3">
    <source>
        <dbReference type="EMBL" id="KAA6369467.1"/>
    </source>
</evidence>
<dbReference type="CDD" id="cd09275">
    <property type="entry name" value="RNase_HI_RT_DIRS1"/>
    <property type="match status" value="1"/>
</dbReference>
<dbReference type="PANTHER" id="PTHR33050">
    <property type="entry name" value="REVERSE TRANSCRIPTASE DOMAIN-CONTAINING PROTEIN"/>
    <property type="match status" value="1"/>
</dbReference>
<dbReference type="AlphaFoldDB" id="A0A5J4UGE4"/>
<evidence type="ECO:0000313" key="4">
    <source>
        <dbReference type="Proteomes" id="UP000324800"/>
    </source>
</evidence>
<comment type="caution">
    <text evidence="3">The sequence shown here is derived from an EMBL/GenBank/DDBJ whole genome shotgun (WGS) entry which is preliminary data.</text>
</comment>
<dbReference type="Pfam" id="PF00078">
    <property type="entry name" value="RVT_1"/>
    <property type="match status" value="1"/>
</dbReference>
<dbReference type="Proteomes" id="UP000324800">
    <property type="component" value="Unassembled WGS sequence"/>
</dbReference>
<feature type="non-terminal residue" evidence="3">
    <location>
        <position position="1"/>
    </location>
</feature>
<dbReference type="SUPFAM" id="SSF56672">
    <property type="entry name" value="DNA/RNA polymerases"/>
    <property type="match status" value="1"/>
</dbReference>
<reference evidence="3 4" key="1">
    <citation type="submission" date="2019-03" db="EMBL/GenBank/DDBJ databases">
        <title>Single cell metagenomics reveals metabolic interactions within the superorganism composed of flagellate Streblomastix strix and complex community of Bacteroidetes bacteria on its surface.</title>
        <authorList>
            <person name="Treitli S.C."/>
            <person name="Kolisko M."/>
            <person name="Husnik F."/>
            <person name="Keeling P."/>
            <person name="Hampl V."/>
        </authorList>
    </citation>
    <scope>NUCLEOTIDE SEQUENCE [LARGE SCALE GENOMIC DNA]</scope>
    <source>
        <strain evidence="3">ST1C</strain>
    </source>
</reference>
<accession>A0A5J4UGE4</accession>
<protein>
    <recommendedName>
        <fullName evidence="2">Reverse transcriptase domain-containing protein</fullName>
    </recommendedName>
</protein>
<evidence type="ECO:0000256" key="1">
    <source>
        <dbReference type="SAM" id="MobiDB-lite"/>
    </source>
</evidence>
<gene>
    <name evidence="3" type="ORF">EZS28_035008</name>
</gene>
<dbReference type="InterPro" id="IPR000477">
    <property type="entry name" value="RT_dom"/>
</dbReference>
<dbReference type="InterPro" id="IPR043502">
    <property type="entry name" value="DNA/RNA_pol_sf"/>
</dbReference>
<name>A0A5J4UGE4_9EUKA</name>
<dbReference type="InterPro" id="IPR043128">
    <property type="entry name" value="Rev_trsase/Diguanyl_cyclase"/>
</dbReference>
<proteinExistence type="predicted"/>
<organism evidence="3 4">
    <name type="scientific">Streblomastix strix</name>
    <dbReference type="NCBI Taxonomy" id="222440"/>
    <lineage>
        <taxon>Eukaryota</taxon>
        <taxon>Metamonada</taxon>
        <taxon>Preaxostyla</taxon>
        <taxon>Oxymonadida</taxon>
        <taxon>Streblomastigidae</taxon>
        <taxon>Streblomastix</taxon>
    </lineage>
</organism>
<dbReference type="InterPro" id="IPR052055">
    <property type="entry name" value="Hepadnavirus_pol/RT"/>
</dbReference>
<dbReference type="PANTHER" id="PTHR33050:SF7">
    <property type="entry name" value="RIBONUCLEASE H"/>
    <property type="match status" value="1"/>
</dbReference>
<feature type="domain" description="Reverse transcriptase" evidence="2">
    <location>
        <begin position="118"/>
        <end position="190"/>
    </location>
</feature>
<sequence>YPKSPETQDGVQGRLRSTFEFIQDYLVRAGRRRHNPGLRHFRQVLESNIRDHKEEGRLAEDPRLSNSEQRVANRVFQVRGDNRYSRNNSAHRLGHNDRSVSSIPSHQSSRRDSTVSMLQFNGHSYSYKGMPFGVSTAPRTFTKCLQPVIAEAKKRCSSRIFFYLDDILILNQTPVSLQHEIQQVMQFFARVWMDDRNGQEPDQSHADNRVFELVMEHENNNNVKDNIPKEGSVKVAKTSDRVSQEKETYKNKGLDIGNWRDSIHMNTIQTRRTSHQVALKVERQGSSQWRLEQVDSTQQERDTRHNLVDQHASPQLTTVLHETKQMDNDLNRCFEFRIGATLIRENQGKVFAHGEWKDNNHKSSNLREVTAVLKELLEFRQELTQQQHIGIRLLTDNIVIMYCLNKGKGSITIAPLVDKVLKLAERYNWIIEASHIPSLSNTIPDSLSRLFRRGDYAIKKEILLKTLKELGIQISIDIFATRAN</sequence>
<dbReference type="Gene3D" id="3.30.70.270">
    <property type="match status" value="1"/>
</dbReference>
<dbReference type="EMBL" id="SNRW01016345">
    <property type="protein sequence ID" value="KAA6369467.1"/>
    <property type="molecule type" value="Genomic_DNA"/>
</dbReference>